<evidence type="ECO:0000259" key="4">
    <source>
        <dbReference type="PROSITE" id="PS51031"/>
    </source>
</evidence>
<evidence type="ECO:0000256" key="2">
    <source>
        <dbReference type="SAM" id="MobiDB-lite"/>
    </source>
</evidence>
<name>A0A1I8PNC5_STOCA</name>
<evidence type="ECO:0008006" key="7">
    <source>
        <dbReference type="Google" id="ProtNLM"/>
    </source>
</evidence>
<evidence type="ECO:0000313" key="5">
    <source>
        <dbReference type="EnsemblMetazoa" id="SCAU009671-PA"/>
    </source>
</evidence>
<proteinExistence type="predicted"/>
<dbReference type="InterPro" id="IPR006578">
    <property type="entry name" value="MADF-dom"/>
</dbReference>
<feature type="domain" description="BESS" evidence="4">
    <location>
        <begin position="294"/>
        <end position="332"/>
    </location>
</feature>
<dbReference type="VEuPathDB" id="VectorBase:SCAU009671"/>
<feature type="domain" description="MADF" evidence="3">
    <location>
        <begin position="28"/>
        <end position="112"/>
    </location>
</feature>
<dbReference type="InterPro" id="IPR039353">
    <property type="entry name" value="TF_Adf1"/>
</dbReference>
<dbReference type="PANTHER" id="PTHR12243:SF67">
    <property type="entry name" value="COREPRESSOR OF PANGOLIN, ISOFORM A-RELATED"/>
    <property type="match status" value="1"/>
</dbReference>
<dbReference type="Proteomes" id="UP000095300">
    <property type="component" value="Unassembled WGS sequence"/>
</dbReference>
<dbReference type="KEGG" id="scac:106096120"/>
<keyword evidence="1" id="KW-0539">Nucleus</keyword>
<dbReference type="EnsemblMetazoa" id="SCAU009671-RA">
    <property type="protein sequence ID" value="SCAU009671-PA"/>
    <property type="gene ID" value="SCAU009671"/>
</dbReference>
<dbReference type="PANTHER" id="PTHR12243">
    <property type="entry name" value="MADF DOMAIN TRANSCRIPTION FACTOR"/>
    <property type="match status" value="1"/>
</dbReference>
<feature type="compositionally biased region" description="Polar residues" evidence="2">
    <location>
        <begin position="237"/>
        <end position="259"/>
    </location>
</feature>
<keyword evidence="6" id="KW-1185">Reference proteome</keyword>
<protein>
    <recommendedName>
        <fullName evidence="7">MADF domain-containing protein</fullName>
    </recommendedName>
</protein>
<organism evidence="5 6">
    <name type="scientific">Stomoxys calcitrans</name>
    <name type="common">Stable fly</name>
    <name type="synonym">Conops calcitrans</name>
    <dbReference type="NCBI Taxonomy" id="35570"/>
    <lineage>
        <taxon>Eukaryota</taxon>
        <taxon>Metazoa</taxon>
        <taxon>Ecdysozoa</taxon>
        <taxon>Arthropoda</taxon>
        <taxon>Hexapoda</taxon>
        <taxon>Insecta</taxon>
        <taxon>Pterygota</taxon>
        <taxon>Neoptera</taxon>
        <taxon>Endopterygota</taxon>
        <taxon>Diptera</taxon>
        <taxon>Brachycera</taxon>
        <taxon>Muscomorpha</taxon>
        <taxon>Muscoidea</taxon>
        <taxon>Muscidae</taxon>
        <taxon>Stomoxys</taxon>
    </lineage>
</organism>
<evidence type="ECO:0000259" key="3">
    <source>
        <dbReference type="PROSITE" id="PS51029"/>
    </source>
</evidence>
<gene>
    <name evidence="5" type="primary">106096120</name>
</gene>
<feature type="region of interest" description="Disordered" evidence="2">
    <location>
        <begin position="206"/>
        <end position="259"/>
    </location>
</feature>
<dbReference type="Pfam" id="PF10545">
    <property type="entry name" value="MADF_DNA_bdg"/>
    <property type="match status" value="1"/>
</dbReference>
<feature type="compositionally biased region" description="Acidic residues" evidence="2">
    <location>
        <begin position="216"/>
        <end position="236"/>
    </location>
</feature>
<evidence type="ECO:0000256" key="1">
    <source>
        <dbReference type="PROSITE-ProRule" id="PRU00371"/>
    </source>
</evidence>
<dbReference type="GO" id="GO:0003677">
    <property type="term" value="F:DNA binding"/>
    <property type="evidence" value="ECO:0007669"/>
    <property type="project" value="InterPro"/>
</dbReference>
<dbReference type="InterPro" id="IPR004210">
    <property type="entry name" value="BESS_motif"/>
</dbReference>
<reference evidence="5" key="1">
    <citation type="submission" date="2020-05" db="UniProtKB">
        <authorList>
            <consortium name="EnsemblMetazoa"/>
        </authorList>
    </citation>
    <scope>IDENTIFICATION</scope>
    <source>
        <strain evidence="5">USDA</strain>
    </source>
</reference>
<dbReference type="GO" id="GO:0006357">
    <property type="term" value="P:regulation of transcription by RNA polymerase II"/>
    <property type="evidence" value="ECO:0007669"/>
    <property type="project" value="TreeGrafter"/>
</dbReference>
<evidence type="ECO:0000313" key="6">
    <source>
        <dbReference type="Proteomes" id="UP000095300"/>
    </source>
</evidence>
<dbReference type="PROSITE" id="PS51029">
    <property type="entry name" value="MADF"/>
    <property type="match status" value="1"/>
</dbReference>
<dbReference type="GO" id="GO:0005667">
    <property type="term" value="C:transcription regulator complex"/>
    <property type="evidence" value="ECO:0007669"/>
    <property type="project" value="TreeGrafter"/>
</dbReference>
<sequence>MQHHHQTSSTANLNFTNTAKLPIETVKRLIASVSRRPHLWIRTNNGQKRSDIHLLWQQVSQEVHLPADICRIKWGHLRDNFRKVFIRNTLSAEPPTTWRFYNDMRFMEPAVAENVMRHHRLREQSFYWQELHNAGHRERESNSSNNVQEAHYDNRLQNQYHFSEFAAMFQDNSTPNKRIKLEASEPSETSAQCTTSYLKEDKAEMNYNHMNGPQGDFEDDDDDDDDDDQFDEDAVSTEDNFQSVNEKANTDKSTPLDVNSAENNRFNKINVINFKMHQEMATNTEPCLLDSTEEDSDRMFLLSLLPYLRKVKEQRKLQVRQKLQDVLIEEFG</sequence>
<accession>A0A1I8PNC5</accession>
<dbReference type="Pfam" id="PF02944">
    <property type="entry name" value="BESS"/>
    <property type="match status" value="1"/>
</dbReference>
<dbReference type="AlphaFoldDB" id="A0A1I8PNC5"/>
<comment type="subcellular location">
    <subcellularLocation>
        <location evidence="1">Nucleus</location>
    </subcellularLocation>
</comment>
<dbReference type="GO" id="GO:0005634">
    <property type="term" value="C:nucleus"/>
    <property type="evidence" value="ECO:0007669"/>
    <property type="project" value="UniProtKB-SubCell"/>
</dbReference>
<dbReference type="OrthoDB" id="5984255at2759"/>
<dbReference type="PROSITE" id="PS51031">
    <property type="entry name" value="BESS"/>
    <property type="match status" value="1"/>
</dbReference>
<dbReference type="SMART" id="SM00595">
    <property type="entry name" value="MADF"/>
    <property type="match status" value="1"/>
</dbReference>